<dbReference type="InterPro" id="IPR057544">
    <property type="entry name" value="Beta-prop_SPT8"/>
</dbReference>
<proteinExistence type="predicted"/>
<comment type="caution">
    <text evidence="2">The sequence shown here is derived from an EMBL/GenBank/DDBJ whole genome shotgun (WGS) entry which is preliminary data.</text>
</comment>
<dbReference type="Proteomes" id="UP000789706">
    <property type="component" value="Unassembled WGS sequence"/>
</dbReference>
<protein>
    <submittedName>
        <fullName evidence="2">7307_t:CDS:1</fullName>
    </submittedName>
</protein>
<evidence type="ECO:0000313" key="2">
    <source>
        <dbReference type="EMBL" id="CAG8529217.1"/>
    </source>
</evidence>
<name>A0A9N9AE98_9GLOM</name>
<dbReference type="OrthoDB" id="10260946at2759"/>
<gene>
    <name evidence="2" type="ORF">DEBURN_LOCUS6055</name>
</gene>
<evidence type="ECO:0000259" key="1">
    <source>
        <dbReference type="Pfam" id="PF23798"/>
    </source>
</evidence>
<reference evidence="2" key="1">
    <citation type="submission" date="2021-06" db="EMBL/GenBank/DDBJ databases">
        <authorList>
            <person name="Kallberg Y."/>
            <person name="Tangrot J."/>
            <person name="Rosling A."/>
        </authorList>
    </citation>
    <scope>NUCLEOTIDE SEQUENCE</scope>
    <source>
        <strain evidence="2">AZ414A</strain>
    </source>
</reference>
<dbReference type="AlphaFoldDB" id="A0A9N9AE98"/>
<keyword evidence="3" id="KW-1185">Reference proteome</keyword>
<dbReference type="EMBL" id="CAJVPK010000587">
    <property type="protein sequence ID" value="CAG8529217.1"/>
    <property type="molecule type" value="Genomic_DNA"/>
</dbReference>
<evidence type="ECO:0000313" key="3">
    <source>
        <dbReference type="Proteomes" id="UP000789706"/>
    </source>
</evidence>
<dbReference type="Pfam" id="PF23798">
    <property type="entry name" value="Beta-prop_SPT8"/>
    <property type="match status" value="1"/>
</dbReference>
<sequence length="54" mass="5953">MAVRFLIIPGHHGGTISQIMVDPNCRYMITTSGNRGWEGSSTEAALFYEINPIV</sequence>
<organism evidence="2 3">
    <name type="scientific">Diversispora eburnea</name>
    <dbReference type="NCBI Taxonomy" id="1213867"/>
    <lineage>
        <taxon>Eukaryota</taxon>
        <taxon>Fungi</taxon>
        <taxon>Fungi incertae sedis</taxon>
        <taxon>Mucoromycota</taxon>
        <taxon>Glomeromycotina</taxon>
        <taxon>Glomeromycetes</taxon>
        <taxon>Diversisporales</taxon>
        <taxon>Diversisporaceae</taxon>
        <taxon>Diversispora</taxon>
    </lineage>
</organism>
<accession>A0A9N9AE98</accession>
<feature type="domain" description="Transcription factor spt8 beta-propeller" evidence="1">
    <location>
        <begin position="3"/>
        <end position="51"/>
    </location>
</feature>